<dbReference type="Proteomes" id="UP000024635">
    <property type="component" value="Unassembled WGS sequence"/>
</dbReference>
<evidence type="ECO:0000313" key="2">
    <source>
        <dbReference type="EMBL" id="EYC04984.1"/>
    </source>
</evidence>
<organism evidence="2 3">
    <name type="scientific">Ancylostoma ceylanicum</name>
    <dbReference type="NCBI Taxonomy" id="53326"/>
    <lineage>
        <taxon>Eukaryota</taxon>
        <taxon>Metazoa</taxon>
        <taxon>Ecdysozoa</taxon>
        <taxon>Nematoda</taxon>
        <taxon>Chromadorea</taxon>
        <taxon>Rhabditida</taxon>
        <taxon>Rhabditina</taxon>
        <taxon>Rhabditomorpha</taxon>
        <taxon>Strongyloidea</taxon>
        <taxon>Ancylostomatidae</taxon>
        <taxon>Ancylostomatinae</taxon>
        <taxon>Ancylostoma</taxon>
    </lineage>
</organism>
<sequence>MQRKMICGGLAFWKSALGRQLNFQLLLLAGPTLRLLSLIIFLMPSPASTTLCLIAVLVVAALAQDDSSPEKRAMRNALVRFGRAGGGMRNALVRFGKRSSADDDYEAAMQDKRNGAPQPFVRFGRSGHLDHMHDILSTLQKLEMANYY</sequence>
<dbReference type="OrthoDB" id="5847731at2759"/>
<dbReference type="STRING" id="53326.A0A016TPP3"/>
<reference evidence="3" key="1">
    <citation type="journal article" date="2015" name="Nat. Genet.">
        <title>The genome and transcriptome of the zoonotic hookworm Ancylostoma ceylanicum identify infection-specific gene families.</title>
        <authorList>
            <person name="Schwarz E.M."/>
            <person name="Hu Y."/>
            <person name="Antoshechkin I."/>
            <person name="Miller M.M."/>
            <person name="Sternberg P.W."/>
            <person name="Aroian R.V."/>
        </authorList>
    </citation>
    <scope>NUCLEOTIDE SEQUENCE</scope>
    <source>
        <strain evidence="3">HY135</strain>
    </source>
</reference>
<comment type="caution">
    <text evidence="2">The sequence shown here is derived from an EMBL/GenBank/DDBJ whole genome shotgun (WGS) entry which is preliminary data.</text>
</comment>
<accession>A0A016TPP3</accession>
<evidence type="ECO:0008006" key="4">
    <source>
        <dbReference type="Google" id="ProtNLM"/>
    </source>
</evidence>
<evidence type="ECO:0000313" key="3">
    <source>
        <dbReference type="Proteomes" id="UP000024635"/>
    </source>
</evidence>
<keyword evidence="3" id="KW-1185">Reference proteome</keyword>
<feature type="transmembrane region" description="Helical" evidence="1">
    <location>
        <begin position="34"/>
        <end position="63"/>
    </location>
</feature>
<dbReference type="EMBL" id="JARK01001420">
    <property type="protein sequence ID" value="EYC04984.1"/>
    <property type="molecule type" value="Genomic_DNA"/>
</dbReference>
<keyword evidence="1" id="KW-0472">Membrane</keyword>
<keyword evidence="1" id="KW-0812">Transmembrane</keyword>
<protein>
    <recommendedName>
        <fullName evidence="4">FMRFamide-like neuropeptide 11 family protein</fullName>
    </recommendedName>
</protein>
<keyword evidence="1" id="KW-1133">Transmembrane helix</keyword>
<evidence type="ECO:0000256" key="1">
    <source>
        <dbReference type="SAM" id="Phobius"/>
    </source>
</evidence>
<name>A0A016TPP3_9BILA</name>
<gene>
    <name evidence="2" type="primary">Acey_s0084.g1709</name>
    <name evidence="2" type="synonym">Acey-flp-11</name>
    <name evidence="2" type="ORF">Y032_0084g1709</name>
</gene>
<proteinExistence type="predicted"/>
<dbReference type="AlphaFoldDB" id="A0A016TPP3"/>